<proteinExistence type="evidence at transcript level"/>
<keyword evidence="8 10" id="KW-0675">Receptor</keyword>
<dbReference type="GO" id="GO:0005886">
    <property type="term" value="C:plasma membrane"/>
    <property type="evidence" value="ECO:0007669"/>
    <property type="project" value="UniProtKB-SubCell"/>
</dbReference>
<comment type="caution">
    <text evidence="10">Lacks conserved residue(s) required for the propagation of feature annotation.</text>
</comment>
<evidence type="ECO:0000313" key="11">
    <source>
        <dbReference type="EMBL" id="AQN78407.1"/>
    </source>
</evidence>
<evidence type="ECO:0000256" key="6">
    <source>
        <dbReference type="ARBA" id="ARBA00022989"/>
    </source>
</evidence>
<keyword evidence="9 10" id="KW-0807">Transducer</keyword>
<keyword evidence="4 10" id="KW-0812">Transmembrane</keyword>
<evidence type="ECO:0000256" key="10">
    <source>
        <dbReference type="RuleBase" id="RU351113"/>
    </source>
</evidence>
<keyword evidence="5 10" id="KW-0552">Olfaction</keyword>
<name>A0A1S5VFJ1_9HYME</name>
<comment type="similarity">
    <text evidence="10">Belongs to the insect chemoreceptor superfamily. Heteromeric odorant receptor channel (TC 1.A.69) family.</text>
</comment>
<dbReference type="GO" id="GO:0007165">
    <property type="term" value="P:signal transduction"/>
    <property type="evidence" value="ECO:0007669"/>
    <property type="project" value="UniProtKB-KW"/>
</dbReference>
<dbReference type="PANTHER" id="PTHR21137">
    <property type="entry name" value="ODORANT RECEPTOR"/>
    <property type="match status" value="1"/>
</dbReference>
<protein>
    <recommendedName>
        <fullName evidence="10">Odorant receptor</fullName>
    </recommendedName>
</protein>
<dbReference type="Pfam" id="PF02949">
    <property type="entry name" value="7tm_6"/>
    <property type="match status" value="1"/>
</dbReference>
<accession>A0A1S5VFJ1</accession>
<evidence type="ECO:0000256" key="5">
    <source>
        <dbReference type="ARBA" id="ARBA00022725"/>
    </source>
</evidence>
<evidence type="ECO:0000256" key="7">
    <source>
        <dbReference type="ARBA" id="ARBA00023136"/>
    </source>
</evidence>
<sequence>MYVFMNEAISHNVPVTITIIIEIVELAKFVINRNLVMSVNAYTQQTFWNALYDASESEILDECNRKSIRMVATDFVLAQGFTWLHLCIPLIEYSGYDDSTRELPFRMHFNWPLAETPYYEIAYVVELFSAMGVTTCAVIFAGYLGTMNFYTAGQFKILQRTLENSIKDMDKMRVEDLMNRVKFNAICGNIKNCIKQHQLLILYIDRIENLFNVIMLIQTLGGVALLCFSGFQILLDDQSSILRTKMSVVLLIVSIVQLFLFAWPCHEIITESQEVSEAALRALWFCLPYNSEGRDCRQLLLIVITRARRPCVLTVGKFAPMSLQTFASVFNTAISYFTVLRQMNESTEQ</sequence>
<keyword evidence="7 10" id="KW-0472">Membrane</keyword>
<evidence type="ECO:0000256" key="2">
    <source>
        <dbReference type="ARBA" id="ARBA00022475"/>
    </source>
</evidence>
<reference evidence="11" key="1">
    <citation type="journal article" date="2017" name="Comp. Biochem. Physiol. Part D Genomics Proteomics">
        <title>Candidate chemosensory genes identified in the endoparasitoid Meteorus pulchricornis (Hymenoptera: Braconidae) by antennal transcriptome analysis.</title>
        <authorList>
            <person name="Sheng S."/>
            <person name="Liao C.W."/>
            <person name="Zheng Y."/>
            <person name="Zhou Y."/>
            <person name="Xu Y."/>
            <person name="Song W.M."/>
            <person name="He P."/>
            <person name="Zhang J."/>
            <person name="Wu F.A."/>
        </authorList>
    </citation>
    <scope>NUCLEOTIDE SEQUENCE</scope>
    <source>
        <strain evidence="11">Zhenjiang</strain>
    </source>
</reference>
<feature type="transmembrane region" description="Helical" evidence="10">
    <location>
        <begin position="246"/>
        <end position="263"/>
    </location>
</feature>
<evidence type="ECO:0000256" key="1">
    <source>
        <dbReference type="ARBA" id="ARBA00004651"/>
    </source>
</evidence>
<keyword evidence="3 10" id="KW-0716">Sensory transduction</keyword>
<keyword evidence="6 10" id="KW-1133">Transmembrane helix</keyword>
<feature type="transmembrane region" description="Helical" evidence="10">
    <location>
        <begin position="210"/>
        <end position="234"/>
    </location>
</feature>
<dbReference type="PANTHER" id="PTHR21137:SF35">
    <property type="entry name" value="ODORANT RECEPTOR 19A-RELATED"/>
    <property type="match status" value="1"/>
</dbReference>
<keyword evidence="2" id="KW-1003">Cell membrane</keyword>
<evidence type="ECO:0000256" key="3">
    <source>
        <dbReference type="ARBA" id="ARBA00022606"/>
    </source>
</evidence>
<organism evidence="11">
    <name type="scientific">Meteorus pulchricornis</name>
    <dbReference type="NCBI Taxonomy" id="51522"/>
    <lineage>
        <taxon>Eukaryota</taxon>
        <taxon>Metazoa</taxon>
        <taxon>Ecdysozoa</taxon>
        <taxon>Arthropoda</taxon>
        <taxon>Hexapoda</taxon>
        <taxon>Insecta</taxon>
        <taxon>Pterygota</taxon>
        <taxon>Neoptera</taxon>
        <taxon>Endopterygota</taxon>
        <taxon>Hymenoptera</taxon>
        <taxon>Apocrita</taxon>
        <taxon>Ichneumonoidea</taxon>
        <taxon>Braconidae</taxon>
        <taxon>Meteorinae</taxon>
        <taxon>Meteorus</taxon>
    </lineage>
</organism>
<evidence type="ECO:0000256" key="4">
    <source>
        <dbReference type="ARBA" id="ARBA00022692"/>
    </source>
</evidence>
<dbReference type="GO" id="GO:0005549">
    <property type="term" value="F:odorant binding"/>
    <property type="evidence" value="ECO:0007669"/>
    <property type="project" value="InterPro"/>
</dbReference>
<dbReference type="GO" id="GO:0004984">
    <property type="term" value="F:olfactory receptor activity"/>
    <property type="evidence" value="ECO:0007669"/>
    <property type="project" value="InterPro"/>
</dbReference>
<evidence type="ECO:0000256" key="9">
    <source>
        <dbReference type="ARBA" id="ARBA00023224"/>
    </source>
</evidence>
<dbReference type="EMBL" id="KY445472">
    <property type="protein sequence ID" value="AQN78407.1"/>
    <property type="molecule type" value="mRNA"/>
</dbReference>
<feature type="transmembrane region" description="Helical" evidence="10">
    <location>
        <begin position="121"/>
        <end position="144"/>
    </location>
</feature>
<evidence type="ECO:0000256" key="8">
    <source>
        <dbReference type="ARBA" id="ARBA00023170"/>
    </source>
</evidence>
<dbReference type="InterPro" id="IPR004117">
    <property type="entry name" value="7tm6_olfct_rcpt"/>
</dbReference>
<dbReference type="AlphaFoldDB" id="A0A1S5VFJ1"/>
<comment type="subcellular location">
    <subcellularLocation>
        <location evidence="1 10">Cell membrane</location>
        <topology evidence="1 10">Multi-pass membrane protein</topology>
    </subcellularLocation>
</comment>